<dbReference type="SUPFAM" id="SSF53383">
    <property type="entry name" value="PLP-dependent transferases"/>
    <property type="match status" value="1"/>
</dbReference>
<dbReference type="HOGENOM" id="CLU_635802_0_0_7"/>
<sequence length="431" mass="49721">MKIPRAYYYMNFFEPLKTCLRLVSLQHKRFSKVQEFEERYKEVFGNRYISLVSHARTGFYFCLKSLGLEEGDEILMTPINIPDMLNMARICGLKECLVDLKKETYSIDLADAQKKLSPKTRILFLTHLNGIVPNMDDIVHFCKENDLILIQDCTQIVNAKYKGRNLEEYSDYTISSLCDLKVIHTHIGGVITYSSSALKEKVDQIIERECSTMSASYFFRFLVEDMVAVILLNRVFFTFFIHPTLSMVTKLIGIDGVENFTKGKGLKIGPFYLFKGLFGGGGNVLKKSVPKGMLFSFSNLQASIGLKRLSLFKDLERRRIRNSKILYKSLAKHQSSLPSLNSSGSCVFWKFPFLTEHLEELQRYLSQRGVDSARSNLKCFNEIKEFHIKDTTPVASELSRNTLYIPAHPYLEEKDMLRISKYINDFFRNNS</sequence>
<name>E1WZU3_HALMS</name>
<dbReference type="PANTHER" id="PTHR30244:SF34">
    <property type="entry name" value="DTDP-4-AMINO-4,6-DIDEOXYGALACTOSE TRANSAMINASE"/>
    <property type="match status" value="1"/>
</dbReference>
<dbReference type="KEGG" id="bmx:BMS_3122"/>
<keyword evidence="3 4" id="KW-0663">Pyridoxal phosphate</keyword>
<evidence type="ECO:0000256" key="1">
    <source>
        <dbReference type="ARBA" id="ARBA00037999"/>
    </source>
</evidence>
<evidence type="ECO:0000313" key="5">
    <source>
        <dbReference type="EMBL" id="CBW27879.1"/>
    </source>
</evidence>
<protein>
    <submittedName>
        <fullName evidence="5">Pilin glycosylation protein</fullName>
    </submittedName>
</protein>
<dbReference type="RefSeq" id="WP_014245649.1">
    <property type="nucleotide sequence ID" value="NC_016620.1"/>
</dbReference>
<dbReference type="GO" id="GO:0008483">
    <property type="term" value="F:transaminase activity"/>
    <property type="evidence" value="ECO:0007669"/>
    <property type="project" value="TreeGrafter"/>
</dbReference>
<dbReference type="Proteomes" id="UP000008963">
    <property type="component" value="Chromosome"/>
</dbReference>
<evidence type="ECO:0000313" key="6">
    <source>
        <dbReference type="Proteomes" id="UP000008963"/>
    </source>
</evidence>
<reference evidence="6" key="1">
    <citation type="journal article" date="2013" name="ISME J.">
        <title>A small predatory core genome in the divergent marine Bacteriovorax marinus SJ and the terrestrial Bdellovibrio bacteriovorus.</title>
        <authorList>
            <person name="Crossman L.C."/>
            <person name="Chen H."/>
            <person name="Cerdeno-Tarraga A.M."/>
            <person name="Brooks K."/>
            <person name="Quail M.A."/>
            <person name="Pineiro S.A."/>
            <person name="Hobley L."/>
            <person name="Sockett R.E."/>
            <person name="Bentley S.D."/>
            <person name="Parkhill J."/>
            <person name="Williams H.N."/>
            <person name="Stine O.C."/>
        </authorList>
    </citation>
    <scope>NUCLEOTIDE SEQUENCE [LARGE SCALE GENOMIC DNA]</scope>
    <source>
        <strain evidence="6">ATCC BAA-682 / DSM 15412 / SJ</strain>
    </source>
</reference>
<proteinExistence type="inferred from homology"/>
<dbReference type="GO" id="GO:0000271">
    <property type="term" value="P:polysaccharide biosynthetic process"/>
    <property type="evidence" value="ECO:0007669"/>
    <property type="project" value="TreeGrafter"/>
</dbReference>
<gene>
    <name evidence="5" type="ordered locus">BMS_3122</name>
</gene>
<dbReference type="Gene3D" id="3.40.640.10">
    <property type="entry name" value="Type I PLP-dependent aspartate aminotransferase-like (Major domain)"/>
    <property type="match status" value="1"/>
</dbReference>
<dbReference type="PIRSF" id="PIRSF000390">
    <property type="entry name" value="PLP_StrS"/>
    <property type="match status" value="1"/>
</dbReference>
<keyword evidence="6" id="KW-1185">Reference proteome</keyword>
<feature type="modified residue" description="N6-(pyridoxal phosphate)lysine" evidence="3">
    <location>
        <position position="181"/>
    </location>
</feature>
<evidence type="ECO:0000256" key="2">
    <source>
        <dbReference type="PIRSR" id="PIRSR000390-1"/>
    </source>
</evidence>
<dbReference type="GO" id="GO:0030170">
    <property type="term" value="F:pyridoxal phosphate binding"/>
    <property type="evidence" value="ECO:0007669"/>
    <property type="project" value="TreeGrafter"/>
</dbReference>
<accession>E1WZU3</accession>
<evidence type="ECO:0000256" key="3">
    <source>
        <dbReference type="PIRSR" id="PIRSR000390-2"/>
    </source>
</evidence>
<evidence type="ECO:0000256" key="4">
    <source>
        <dbReference type="RuleBase" id="RU004508"/>
    </source>
</evidence>
<dbReference type="AlphaFoldDB" id="E1WZU3"/>
<dbReference type="PATRIC" id="fig|862908.3.peg.2985"/>
<dbReference type="OrthoDB" id="9804264at2"/>
<dbReference type="InterPro" id="IPR015424">
    <property type="entry name" value="PyrdxlP-dep_Trfase"/>
</dbReference>
<dbReference type="Pfam" id="PF01041">
    <property type="entry name" value="DegT_DnrJ_EryC1"/>
    <property type="match status" value="2"/>
</dbReference>
<dbReference type="InterPro" id="IPR015421">
    <property type="entry name" value="PyrdxlP-dep_Trfase_major"/>
</dbReference>
<feature type="active site" description="Proton acceptor" evidence="2">
    <location>
        <position position="181"/>
    </location>
</feature>
<comment type="similarity">
    <text evidence="1 4">Belongs to the DegT/DnrJ/EryC1 family.</text>
</comment>
<dbReference type="InterPro" id="IPR015422">
    <property type="entry name" value="PyrdxlP-dep_Trfase_small"/>
</dbReference>
<organism evidence="5 6">
    <name type="scientific">Halobacteriovorax marinus (strain ATCC BAA-682 / DSM 15412 / SJ)</name>
    <name type="common">Bacteriovorax marinus</name>
    <dbReference type="NCBI Taxonomy" id="862908"/>
    <lineage>
        <taxon>Bacteria</taxon>
        <taxon>Pseudomonadati</taxon>
        <taxon>Bdellovibrionota</taxon>
        <taxon>Bacteriovoracia</taxon>
        <taxon>Bacteriovoracales</taxon>
        <taxon>Halobacteriovoraceae</taxon>
        <taxon>Halobacteriovorax</taxon>
    </lineage>
</organism>
<dbReference type="EMBL" id="FQ312005">
    <property type="protein sequence ID" value="CBW27879.1"/>
    <property type="molecule type" value="Genomic_DNA"/>
</dbReference>
<dbReference type="PANTHER" id="PTHR30244">
    <property type="entry name" value="TRANSAMINASE"/>
    <property type="match status" value="1"/>
</dbReference>
<dbReference type="InterPro" id="IPR000653">
    <property type="entry name" value="DegT/StrS_aminotransferase"/>
</dbReference>
<dbReference type="STRING" id="862908.BMS_3122"/>
<dbReference type="eggNOG" id="COG0399">
    <property type="taxonomic scope" value="Bacteria"/>
</dbReference>
<dbReference type="Gene3D" id="3.90.1150.10">
    <property type="entry name" value="Aspartate Aminotransferase, domain 1"/>
    <property type="match status" value="1"/>
</dbReference>